<sequence length="120" mass="13430">MLQDGVAPNVVTCTMIVEGYCKQQKIVEALKFVQFTRDWGIHPNMFMYSVLIKALCKEGSSDLAWAIVGTMIKGGLSHDVVIYTILIGDLAKWNLNGALKLFSTMLSDDNMMERIKDNLI</sequence>
<keyword evidence="4" id="KW-1185">Reference proteome</keyword>
<dbReference type="EMBL" id="JADCNL010000012">
    <property type="protein sequence ID" value="KAG0457433.1"/>
    <property type="molecule type" value="Genomic_DNA"/>
</dbReference>
<evidence type="ECO:0000313" key="3">
    <source>
        <dbReference type="EMBL" id="KAG0457433.1"/>
    </source>
</evidence>
<keyword evidence="1" id="KW-0677">Repeat</keyword>
<dbReference type="OrthoDB" id="2121326at2759"/>
<dbReference type="AlphaFoldDB" id="A0A835UDP2"/>
<proteinExistence type="predicted"/>
<gene>
    <name evidence="3" type="ORF">HPP92_022590</name>
</gene>
<evidence type="ECO:0000313" key="4">
    <source>
        <dbReference type="Proteomes" id="UP000636800"/>
    </source>
</evidence>
<reference evidence="3 4" key="1">
    <citation type="journal article" date="2020" name="Nat. Food">
        <title>A phased Vanilla planifolia genome enables genetic improvement of flavour and production.</title>
        <authorList>
            <person name="Hasing T."/>
            <person name="Tang H."/>
            <person name="Brym M."/>
            <person name="Khazi F."/>
            <person name="Huang T."/>
            <person name="Chambers A.H."/>
        </authorList>
    </citation>
    <scope>NUCLEOTIDE SEQUENCE [LARGE SCALE GENOMIC DNA]</scope>
    <source>
        <tissue evidence="3">Leaf</tissue>
    </source>
</reference>
<dbReference type="PROSITE" id="PS51375">
    <property type="entry name" value="PPR"/>
    <property type="match status" value="2"/>
</dbReference>
<dbReference type="InterPro" id="IPR002885">
    <property type="entry name" value="PPR_rpt"/>
</dbReference>
<comment type="caution">
    <text evidence="3">The sequence shown here is derived from an EMBL/GenBank/DDBJ whole genome shotgun (WGS) entry which is preliminary data.</text>
</comment>
<evidence type="ECO:0000256" key="1">
    <source>
        <dbReference type="ARBA" id="ARBA00022737"/>
    </source>
</evidence>
<dbReference type="PANTHER" id="PTHR47931">
    <property type="entry name" value="OS01G0228400 PROTEIN"/>
    <property type="match status" value="1"/>
</dbReference>
<dbReference type="InterPro" id="IPR011990">
    <property type="entry name" value="TPR-like_helical_dom_sf"/>
</dbReference>
<dbReference type="Proteomes" id="UP000636800">
    <property type="component" value="Chromosome 12"/>
</dbReference>
<name>A0A835UDP2_VANPL</name>
<protein>
    <recommendedName>
        <fullName evidence="5">Pentatricopeptide repeat-containing protein</fullName>
    </recommendedName>
</protein>
<feature type="repeat" description="PPR" evidence="2">
    <location>
        <begin position="44"/>
        <end position="78"/>
    </location>
</feature>
<organism evidence="3 4">
    <name type="scientific">Vanilla planifolia</name>
    <name type="common">Vanilla</name>
    <dbReference type="NCBI Taxonomy" id="51239"/>
    <lineage>
        <taxon>Eukaryota</taxon>
        <taxon>Viridiplantae</taxon>
        <taxon>Streptophyta</taxon>
        <taxon>Embryophyta</taxon>
        <taxon>Tracheophyta</taxon>
        <taxon>Spermatophyta</taxon>
        <taxon>Magnoliopsida</taxon>
        <taxon>Liliopsida</taxon>
        <taxon>Asparagales</taxon>
        <taxon>Orchidaceae</taxon>
        <taxon>Vanilloideae</taxon>
        <taxon>Vanilleae</taxon>
        <taxon>Vanilla</taxon>
    </lineage>
</organism>
<evidence type="ECO:0000256" key="2">
    <source>
        <dbReference type="PROSITE-ProRule" id="PRU00708"/>
    </source>
</evidence>
<dbReference type="NCBIfam" id="TIGR00756">
    <property type="entry name" value="PPR"/>
    <property type="match status" value="2"/>
</dbReference>
<dbReference type="Gene3D" id="1.25.40.10">
    <property type="entry name" value="Tetratricopeptide repeat domain"/>
    <property type="match status" value="1"/>
</dbReference>
<feature type="repeat" description="PPR" evidence="2">
    <location>
        <begin position="9"/>
        <end position="43"/>
    </location>
</feature>
<accession>A0A835UDP2</accession>
<dbReference type="PANTHER" id="PTHR47931:SF2">
    <property type="entry name" value="OS01G0228400 PROTEIN"/>
    <property type="match status" value="1"/>
</dbReference>
<dbReference type="Pfam" id="PF13041">
    <property type="entry name" value="PPR_2"/>
    <property type="match status" value="1"/>
</dbReference>
<evidence type="ECO:0008006" key="5">
    <source>
        <dbReference type="Google" id="ProtNLM"/>
    </source>
</evidence>